<proteinExistence type="predicted"/>
<dbReference type="Proteomes" id="UP000440198">
    <property type="component" value="Unassembled WGS sequence"/>
</dbReference>
<evidence type="ECO:0000313" key="1">
    <source>
        <dbReference type="EMBL" id="KAA5232739.1"/>
    </source>
</evidence>
<dbReference type="EMBL" id="VWAK01000002">
    <property type="protein sequence ID" value="KAA5232739.1"/>
    <property type="molecule type" value="Genomic_DNA"/>
</dbReference>
<sequence>MEKVLEHFRKQGKIPYQSACFLIENMPYHQSKEMILLDSAYNSYFERVDSIYFQLFSNMTIEEIRPYKKKKHDSLCISLAENFKKIAVPRILNVDKTDIQIINSEFLVDNIESALRIWNEKGYKTDKDFDFF</sequence>
<evidence type="ECO:0000313" key="4">
    <source>
        <dbReference type="Proteomes" id="UP000440198"/>
    </source>
</evidence>
<dbReference type="RefSeq" id="WP_007751023.1">
    <property type="nucleotide sequence ID" value="NZ_JADOZO010000473.1"/>
</dbReference>
<reference evidence="3 4" key="1">
    <citation type="journal article" date="2019" name="Nat. Med.">
        <title>A library of human gut bacterial isolates paired with longitudinal multiomics data enables mechanistic microbiome research.</title>
        <authorList>
            <person name="Poyet M."/>
            <person name="Groussin M."/>
            <person name="Gibbons S.M."/>
            <person name="Avila-Pacheco J."/>
            <person name="Jiang X."/>
            <person name="Kearney S.M."/>
            <person name="Perrotta A.R."/>
            <person name="Berdy B."/>
            <person name="Zhao S."/>
            <person name="Lieberman T.D."/>
            <person name="Swanson P.K."/>
            <person name="Smith M."/>
            <person name="Roesemann S."/>
            <person name="Alexander J.E."/>
            <person name="Rich S.A."/>
            <person name="Livny J."/>
            <person name="Vlamakis H."/>
            <person name="Clish C."/>
            <person name="Bullock K."/>
            <person name="Deik A."/>
            <person name="Scott J."/>
            <person name="Pierce K.A."/>
            <person name="Xavier R.J."/>
            <person name="Alm E.J."/>
        </authorList>
    </citation>
    <scope>NUCLEOTIDE SEQUENCE [LARGE SCALE GENOMIC DNA]</scope>
    <source>
        <strain evidence="2 4">BIOML-A2</strain>
        <strain evidence="1 3">BIOML-A6</strain>
    </source>
</reference>
<dbReference type="Proteomes" id="UP000421791">
    <property type="component" value="Unassembled WGS sequence"/>
</dbReference>
<protein>
    <submittedName>
        <fullName evidence="1">Uncharacterized protein</fullName>
    </submittedName>
</protein>
<evidence type="ECO:0000313" key="2">
    <source>
        <dbReference type="EMBL" id="KAA5259701.1"/>
    </source>
</evidence>
<dbReference type="AlphaFoldDB" id="A0A7J4YTL3"/>
<organism evidence="1 3">
    <name type="scientific">Bacteroides finegoldii</name>
    <dbReference type="NCBI Taxonomy" id="338188"/>
    <lineage>
        <taxon>Bacteria</taxon>
        <taxon>Pseudomonadati</taxon>
        <taxon>Bacteroidota</taxon>
        <taxon>Bacteroidia</taxon>
        <taxon>Bacteroidales</taxon>
        <taxon>Bacteroidaceae</taxon>
        <taxon>Bacteroides</taxon>
    </lineage>
</organism>
<comment type="caution">
    <text evidence="1">The sequence shown here is derived from an EMBL/GenBank/DDBJ whole genome shotgun (WGS) entry which is preliminary data.</text>
</comment>
<accession>A0A7J4YTL3</accession>
<dbReference type="GeneID" id="92990358"/>
<name>A0A7J4YTL3_9BACE</name>
<gene>
    <name evidence="2" type="ORF">F2Z09_02715</name>
    <name evidence="1" type="ORF">F2Z22_01810</name>
</gene>
<keyword evidence="4" id="KW-1185">Reference proteome</keyword>
<dbReference type="EMBL" id="VWAG01000003">
    <property type="protein sequence ID" value="KAA5259701.1"/>
    <property type="molecule type" value="Genomic_DNA"/>
</dbReference>
<evidence type="ECO:0000313" key="3">
    <source>
        <dbReference type="Proteomes" id="UP000421791"/>
    </source>
</evidence>